<dbReference type="GO" id="GO:0008289">
    <property type="term" value="F:lipid binding"/>
    <property type="evidence" value="ECO:0007669"/>
    <property type="project" value="InterPro"/>
</dbReference>
<protein>
    <submittedName>
        <fullName evidence="2">Uncharacterized protein</fullName>
    </submittedName>
</protein>
<dbReference type="GO" id="GO:0005615">
    <property type="term" value="C:extracellular space"/>
    <property type="evidence" value="ECO:0007669"/>
    <property type="project" value="TreeGrafter"/>
</dbReference>
<gene>
    <name evidence="2" type="ORF">RRG08_065820</name>
</gene>
<dbReference type="PANTHER" id="PTHR10504">
    <property type="entry name" value="BACTERICIDAL PERMEABILITY-INCREASING BPI PROTEIN-RELATED"/>
    <property type="match status" value="1"/>
</dbReference>
<dbReference type="SUPFAM" id="SSF55394">
    <property type="entry name" value="Bactericidal permeability-increasing protein, BPI"/>
    <property type="match status" value="1"/>
</dbReference>
<proteinExistence type="predicted"/>
<organism evidence="2 3">
    <name type="scientific">Elysia crispata</name>
    <name type="common">lettuce slug</name>
    <dbReference type="NCBI Taxonomy" id="231223"/>
    <lineage>
        <taxon>Eukaryota</taxon>
        <taxon>Metazoa</taxon>
        <taxon>Spiralia</taxon>
        <taxon>Lophotrochozoa</taxon>
        <taxon>Mollusca</taxon>
        <taxon>Gastropoda</taxon>
        <taxon>Heterobranchia</taxon>
        <taxon>Euthyneura</taxon>
        <taxon>Panpulmonata</taxon>
        <taxon>Sacoglossa</taxon>
        <taxon>Placobranchoidea</taxon>
        <taxon>Plakobranchidae</taxon>
        <taxon>Elysia</taxon>
    </lineage>
</organism>
<name>A0AAE1CSM1_9GAST</name>
<feature type="signal peptide" evidence="1">
    <location>
        <begin position="1"/>
        <end position="18"/>
    </location>
</feature>
<evidence type="ECO:0000313" key="3">
    <source>
        <dbReference type="Proteomes" id="UP001283361"/>
    </source>
</evidence>
<dbReference type="PANTHER" id="PTHR10504:SF131">
    <property type="entry name" value="BPI2 DOMAIN-CONTAINING PROTEIN"/>
    <property type="match status" value="1"/>
</dbReference>
<dbReference type="Proteomes" id="UP001283361">
    <property type="component" value="Unassembled WGS sequence"/>
</dbReference>
<comment type="caution">
    <text evidence="2">The sequence shown here is derived from an EMBL/GenBank/DDBJ whole genome shotgun (WGS) entry which is preliminary data.</text>
</comment>
<reference evidence="2" key="1">
    <citation type="journal article" date="2023" name="G3 (Bethesda)">
        <title>A reference genome for the long-term kleptoplast-retaining sea slug Elysia crispata morphotype clarki.</title>
        <authorList>
            <person name="Eastman K.E."/>
            <person name="Pendleton A.L."/>
            <person name="Shaikh M.A."/>
            <person name="Suttiyut T."/>
            <person name="Ogas R."/>
            <person name="Tomko P."/>
            <person name="Gavelis G."/>
            <person name="Widhalm J.R."/>
            <person name="Wisecaver J.H."/>
        </authorList>
    </citation>
    <scope>NUCLEOTIDE SEQUENCE</scope>
    <source>
        <strain evidence="2">ECLA1</strain>
    </source>
</reference>
<dbReference type="AlphaFoldDB" id="A0AAE1CSM1"/>
<dbReference type="InterPro" id="IPR032942">
    <property type="entry name" value="BPI/LBP/Plunc"/>
</dbReference>
<dbReference type="InterPro" id="IPR017943">
    <property type="entry name" value="Bactericidal_perm-incr_a/b_dom"/>
</dbReference>
<keyword evidence="3" id="KW-1185">Reference proteome</keyword>
<keyword evidence="1" id="KW-0732">Signal</keyword>
<accession>A0AAE1CSM1</accession>
<evidence type="ECO:0000313" key="2">
    <source>
        <dbReference type="EMBL" id="KAK3733085.1"/>
    </source>
</evidence>
<feature type="chain" id="PRO_5041989500" evidence="1">
    <location>
        <begin position="19"/>
        <end position="158"/>
    </location>
</feature>
<evidence type="ECO:0000256" key="1">
    <source>
        <dbReference type="SAM" id="SignalP"/>
    </source>
</evidence>
<dbReference type="EMBL" id="JAWDGP010006918">
    <property type="protein sequence ID" value="KAK3733085.1"/>
    <property type="molecule type" value="Genomic_DNA"/>
</dbReference>
<dbReference type="Gene3D" id="3.15.10.10">
    <property type="entry name" value="Bactericidal permeability-increasing protein, domain 1"/>
    <property type="match status" value="1"/>
</dbReference>
<sequence length="158" mass="17833">MIWFAVVSLLISAQLCASANPGVKIRLTKKGIDYANKVAKDLLNLNLKNIKIPDQYDRDGRFSSRISGFRVRSLDIPHSSVSLRPDHTGLTWAIKDASFYLTMNYRAVYKFWWDITNAGWIQAWASGINIHETVSFVCVTVSCAVNHSLRYSVLCCES</sequence>